<feature type="region of interest" description="Disordered" evidence="1">
    <location>
        <begin position="119"/>
        <end position="158"/>
    </location>
</feature>
<name>A0A165HRG7_9BASI</name>
<evidence type="ECO:0000313" key="3">
    <source>
        <dbReference type="Proteomes" id="UP000076842"/>
    </source>
</evidence>
<organism evidence="2 3">
    <name type="scientific">Calocera cornea HHB12733</name>
    <dbReference type="NCBI Taxonomy" id="1353952"/>
    <lineage>
        <taxon>Eukaryota</taxon>
        <taxon>Fungi</taxon>
        <taxon>Dikarya</taxon>
        <taxon>Basidiomycota</taxon>
        <taxon>Agaricomycotina</taxon>
        <taxon>Dacrymycetes</taxon>
        <taxon>Dacrymycetales</taxon>
        <taxon>Dacrymycetaceae</taxon>
        <taxon>Calocera</taxon>
    </lineage>
</organism>
<protein>
    <submittedName>
        <fullName evidence="2">Uncharacterized protein</fullName>
    </submittedName>
</protein>
<gene>
    <name evidence="2" type="ORF">CALCODRAFT_181341</name>
</gene>
<dbReference type="AlphaFoldDB" id="A0A165HRG7"/>
<accession>A0A165HRG7</accession>
<sequence>MHGQTTSDARRLFIRAPGRLEEGRRHFGGPEDGCEPLAEARLGLAQRAAWRRGALRLAQPHSGDRLEDLRQPYCSPHPPMFQHGLPHMDLIGRESAARGGGGYSIKLPGLAFSLRAPKEGLGRPRIPRTRPAPALPAQPARPANGPRGASAAVAHRVGGVLIRKRRRAG</sequence>
<proteinExistence type="predicted"/>
<feature type="compositionally biased region" description="Low complexity" evidence="1">
    <location>
        <begin position="129"/>
        <end position="143"/>
    </location>
</feature>
<evidence type="ECO:0000256" key="1">
    <source>
        <dbReference type="SAM" id="MobiDB-lite"/>
    </source>
</evidence>
<keyword evidence="3" id="KW-1185">Reference proteome</keyword>
<evidence type="ECO:0000313" key="2">
    <source>
        <dbReference type="EMBL" id="KZT59641.1"/>
    </source>
</evidence>
<dbReference type="EMBL" id="KV423938">
    <property type="protein sequence ID" value="KZT59641.1"/>
    <property type="molecule type" value="Genomic_DNA"/>
</dbReference>
<dbReference type="Proteomes" id="UP000076842">
    <property type="component" value="Unassembled WGS sequence"/>
</dbReference>
<reference evidence="2 3" key="1">
    <citation type="journal article" date="2016" name="Mol. Biol. Evol.">
        <title>Comparative Genomics of Early-Diverging Mushroom-Forming Fungi Provides Insights into the Origins of Lignocellulose Decay Capabilities.</title>
        <authorList>
            <person name="Nagy L.G."/>
            <person name="Riley R."/>
            <person name="Tritt A."/>
            <person name="Adam C."/>
            <person name="Daum C."/>
            <person name="Floudas D."/>
            <person name="Sun H."/>
            <person name="Yadav J.S."/>
            <person name="Pangilinan J."/>
            <person name="Larsson K.H."/>
            <person name="Matsuura K."/>
            <person name="Barry K."/>
            <person name="Labutti K."/>
            <person name="Kuo R."/>
            <person name="Ohm R.A."/>
            <person name="Bhattacharya S.S."/>
            <person name="Shirouzu T."/>
            <person name="Yoshinaga Y."/>
            <person name="Martin F.M."/>
            <person name="Grigoriev I.V."/>
            <person name="Hibbett D.S."/>
        </authorList>
    </citation>
    <scope>NUCLEOTIDE SEQUENCE [LARGE SCALE GENOMIC DNA]</scope>
    <source>
        <strain evidence="2 3">HHB12733</strain>
    </source>
</reference>
<dbReference type="InParanoid" id="A0A165HRG7"/>